<sequence>MAWRRSIVALALVATVRAALKASETNSTLTIANDRLTTVVDKTSGAVVTLTLDGQNLIGTRSGSTGIGPYLDCSCTPDGFWTPGSDAPTYTLLNGTDSTGTAWGGIIMNDTYPSTGQVLEQYWFLRDGETGLHMFSRAAYSNSTPQGLGEMRTLLRPNIDLWTHLSTNEETFAPLPYYNPASVVLGRTGEPVTVQDATWYLPNRTDPYVEQYSDYFTKYTFADTWRDHKVHGIFSDGSTSDDGSTFGAWFVMNSIDTYFGGPTHSDLTVDGIVYNYIVSNHHGAPTPNMTAGFDRTFGPGYYYFNKGAAGASLEELRSDAVQYADGEWALEFYESIAEHVTRYVAPSKRGVWKGVVELPEGAERPIAILSQTGVEYQDNVFDTTAHQYWADIDVESGSVEVKNVKPGEYRLTIYADGIFGQHEEEGITVSATETTTTSITWQAESAGTELWRIGHPSKSGGDWKHGFERNASYPLHPEEYRIYWAAYDFLTDFPSGVTFEVGNSSEVEDFNYVHWSTFGGKANSNRPEMVYGDGNINNWTVLFDVEEEVLEGREKATFTVALAGAKTAAGNLDSFNASEPYWSFDYTVVVNSHELDPWTIPYNASASCATRSAVTCHHLAHKFVFDAGLLLSGKNEIVLSLPFNATGYTSALLPESVYVQYDALRLEVE</sequence>
<dbReference type="CDD" id="cd10316">
    <property type="entry name" value="RGL4_M"/>
    <property type="match status" value="1"/>
</dbReference>
<dbReference type="InterPro" id="IPR011013">
    <property type="entry name" value="Gal_mutarotase_sf_dom"/>
</dbReference>
<evidence type="ECO:0000313" key="14">
    <source>
        <dbReference type="EMBL" id="KAK4497245.1"/>
    </source>
</evidence>
<evidence type="ECO:0000256" key="8">
    <source>
        <dbReference type="ARBA" id="ARBA00023239"/>
    </source>
</evidence>
<dbReference type="EC" id="4.2.2.23" evidence="4"/>
<dbReference type="Gene3D" id="2.70.98.10">
    <property type="match status" value="1"/>
</dbReference>
<comment type="subcellular location">
    <subcellularLocation>
        <location evidence="2">Secreted</location>
    </subcellularLocation>
</comment>
<dbReference type="EMBL" id="JAXOVC010000009">
    <property type="protein sequence ID" value="KAK4497245.1"/>
    <property type="molecule type" value="Genomic_DNA"/>
</dbReference>
<dbReference type="SUPFAM" id="SSF49452">
    <property type="entry name" value="Starch-binding domain-like"/>
    <property type="match status" value="1"/>
</dbReference>
<dbReference type="PANTHER" id="PTHR32018">
    <property type="entry name" value="RHAMNOGALACTURONATE LYASE FAMILY PROTEIN"/>
    <property type="match status" value="1"/>
</dbReference>
<comment type="catalytic activity">
    <reaction evidence="1">
        <text>Endotype eliminative cleavage of L-alpha-rhamnopyranosyl-(1-&gt;4)-alpha-D-galactopyranosyluronic acid bonds of rhamnogalacturonan I domains in ramified hairy regions of pectin leaving L-rhamnopyranose at the reducing end and 4-deoxy-4,5-unsaturated D-galactopyranosyluronic acid at the non-reducing end.</text>
        <dbReference type="EC" id="4.2.2.23"/>
    </reaction>
</comment>
<evidence type="ECO:0000256" key="11">
    <source>
        <dbReference type="SAM" id="SignalP"/>
    </source>
</evidence>
<organism evidence="14 15">
    <name type="scientific">Zasmidium cellare</name>
    <name type="common">Wine cellar mold</name>
    <name type="synonym">Racodium cellare</name>
    <dbReference type="NCBI Taxonomy" id="395010"/>
    <lineage>
        <taxon>Eukaryota</taxon>
        <taxon>Fungi</taxon>
        <taxon>Dikarya</taxon>
        <taxon>Ascomycota</taxon>
        <taxon>Pezizomycotina</taxon>
        <taxon>Dothideomycetes</taxon>
        <taxon>Dothideomycetidae</taxon>
        <taxon>Mycosphaerellales</taxon>
        <taxon>Mycosphaerellaceae</taxon>
        <taxon>Zasmidium</taxon>
    </lineage>
</organism>
<evidence type="ECO:0000259" key="12">
    <source>
        <dbReference type="Pfam" id="PF14683"/>
    </source>
</evidence>
<evidence type="ECO:0000256" key="3">
    <source>
        <dbReference type="ARBA" id="ARBA00010418"/>
    </source>
</evidence>
<dbReference type="InterPro" id="IPR013784">
    <property type="entry name" value="Carb-bd-like_fold"/>
</dbReference>
<accession>A0ABR0E7M0</accession>
<dbReference type="Gene3D" id="2.60.40.1120">
    <property type="entry name" value="Carboxypeptidase-like, regulatory domain"/>
    <property type="match status" value="1"/>
</dbReference>
<dbReference type="InterPro" id="IPR014718">
    <property type="entry name" value="GH-type_carb-bd"/>
</dbReference>
<dbReference type="InterPro" id="IPR051850">
    <property type="entry name" value="Polysacch_Lyase_4"/>
</dbReference>
<dbReference type="InterPro" id="IPR029411">
    <property type="entry name" value="RG-lyase_III"/>
</dbReference>
<keyword evidence="9" id="KW-0119">Carbohydrate metabolism</keyword>
<dbReference type="Pfam" id="PF14683">
    <property type="entry name" value="CBM-like"/>
    <property type="match status" value="1"/>
</dbReference>
<keyword evidence="15" id="KW-1185">Reference proteome</keyword>
<feature type="chain" id="PRO_5045986511" description="rhamnogalacturonan endolyase" evidence="11">
    <location>
        <begin position="19"/>
        <end position="669"/>
    </location>
</feature>
<feature type="signal peptide" evidence="11">
    <location>
        <begin position="1"/>
        <end position="18"/>
    </location>
</feature>
<evidence type="ECO:0000256" key="5">
    <source>
        <dbReference type="ARBA" id="ARBA00022525"/>
    </source>
</evidence>
<comment type="similarity">
    <text evidence="3">Belongs to the polysaccharide lyase 4 family.</text>
</comment>
<evidence type="ECO:0000256" key="9">
    <source>
        <dbReference type="ARBA" id="ARBA00023277"/>
    </source>
</evidence>
<evidence type="ECO:0000256" key="2">
    <source>
        <dbReference type="ARBA" id="ARBA00004613"/>
    </source>
</evidence>
<feature type="domain" description="Rhamnogalacturonan lyase" evidence="13">
    <location>
        <begin position="359"/>
        <end position="436"/>
    </location>
</feature>
<keyword evidence="6 11" id="KW-0732">Signal</keyword>
<feature type="domain" description="Rhamnogalacturonan lyase" evidence="12">
    <location>
        <begin position="449"/>
        <end position="666"/>
    </location>
</feature>
<reference evidence="14 15" key="1">
    <citation type="journal article" date="2023" name="G3 (Bethesda)">
        <title>A chromosome-level genome assembly of Zasmidium syzygii isolated from banana leaves.</title>
        <authorList>
            <person name="van Westerhoven A.C."/>
            <person name="Mehrabi R."/>
            <person name="Talebi R."/>
            <person name="Steentjes M.B.F."/>
            <person name="Corcolon B."/>
            <person name="Chong P.A."/>
            <person name="Kema G.H.J."/>
            <person name="Seidl M.F."/>
        </authorList>
    </citation>
    <scope>NUCLEOTIDE SEQUENCE [LARGE SCALE GENOMIC DNA]</scope>
    <source>
        <strain evidence="14 15">P124</strain>
    </source>
</reference>
<proteinExistence type="inferred from homology"/>
<evidence type="ECO:0000256" key="6">
    <source>
        <dbReference type="ARBA" id="ARBA00022729"/>
    </source>
</evidence>
<comment type="caution">
    <text evidence="14">The sequence shown here is derived from an EMBL/GenBank/DDBJ whole genome shotgun (WGS) entry which is preliminary data.</text>
</comment>
<evidence type="ECO:0000256" key="4">
    <source>
        <dbReference type="ARBA" id="ARBA00012437"/>
    </source>
</evidence>
<evidence type="ECO:0000256" key="10">
    <source>
        <dbReference type="ARBA" id="ARBA00023326"/>
    </source>
</evidence>
<keyword evidence="10" id="KW-0624">Polysaccharide degradation</keyword>
<dbReference type="Proteomes" id="UP001305779">
    <property type="component" value="Unassembled WGS sequence"/>
</dbReference>
<dbReference type="Pfam" id="PF14686">
    <property type="entry name" value="fn3_3"/>
    <property type="match status" value="1"/>
</dbReference>
<gene>
    <name evidence="14" type="ORF">PRZ48_011695</name>
</gene>
<keyword evidence="8" id="KW-0456">Lyase</keyword>
<dbReference type="PANTHER" id="PTHR32018:SF9">
    <property type="entry name" value="RHAMNOGALACTURONATE LYASE B"/>
    <property type="match status" value="1"/>
</dbReference>
<dbReference type="CDD" id="cd10320">
    <property type="entry name" value="RGL4_N"/>
    <property type="match status" value="1"/>
</dbReference>
<keyword evidence="5" id="KW-0964">Secreted</keyword>
<dbReference type="SUPFAM" id="SSF49785">
    <property type="entry name" value="Galactose-binding domain-like"/>
    <property type="match status" value="1"/>
</dbReference>
<name>A0ABR0E7M0_ZASCE</name>
<dbReference type="InterPro" id="IPR008979">
    <property type="entry name" value="Galactose-bd-like_sf"/>
</dbReference>
<keyword evidence="7" id="KW-0325">Glycoprotein</keyword>
<evidence type="ECO:0000259" key="13">
    <source>
        <dbReference type="Pfam" id="PF14686"/>
    </source>
</evidence>
<protein>
    <recommendedName>
        <fullName evidence="4">rhamnogalacturonan endolyase</fullName>
        <ecNumber evidence="4">4.2.2.23</ecNumber>
    </recommendedName>
</protein>
<evidence type="ECO:0000313" key="15">
    <source>
        <dbReference type="Proteomes" id="UP001305779"/>
    </source>
</evidence>
<evidence type="ECO:0000256" key="1">
    <source>
        <dbReference type="ARBA" id="ARBA00001324"/>
    </source>
</evidence>
<dbReference type="InterPro" id="IPR029413">
    <property type="entry name" value="RG-lyase_II"/>
</dbReference>
<dbReference type="SUPFAM" id="SSF74650">
    <property type="entry name" value="Galactose mutarotase-like"/>
    <property type="match status" value="1"/>
</dbReference>
<evidence type="ECO:0000256" key="7">
    <source>
        <dbReference type="ARBA" id="ARBA00023180"/>
    </source>
</evidence>